<accession>A0A1Y1V9F8</accession>
<dbReference type="EMBL" id="MCFH01000023">
    <property type="protein sequence ID" value="ORX49655.1"/>
    <property type="molecule type" value="Genomic_DNA"/>
</dbReference>
<dbReference type="SUPFAM" id="SSF48403">
    <property type="entry name" value="Ankyrin repeat"/>
    <property type="match status" value="1"/>
</dbReference>
<reference evidence="1 2" key="2">
    <citation type="submission" date="2016-08" db="EMBL/GenBank/DDBJ databases">
        <title>Pervasive Adenine N6-methylation of Active Genes in Fungi.</title>
        <authorList>
            <consortium name="DOE Joint Genome Institute"/>
            <person name="Mondo S.J."/>
            <person name="Dannebaum R.O."/>
            <person name="Kuo R.C."/>
            <person name="Labutti K."/>
            <person name="Haridas S."/>
            <person name="Kuo A."/>
            <person name="Salamov A."/>
            <person name="Ahrendt S.R."/>
            <person name="Lipzen A."/>
            <person name="Sullivan W."/>
            <person name="Andreopoulos W.B."/>
            <person name="Clum A."/>
            <person name="Lindquist E."/>
            <person name="Daum C."/>
            <person name="Ramamoorthy G.K."/>
            <person name="Gryganskyi A."/>
            <person name="Culley D."/>
            <person name="Magnuson J.K."/>
            <person name="James T.Y."/>
            <person name="O'Malley M.A."/>
            <person name="Stajich J.E."/>
            <person name="Spatafora J.W."/>
            <person name="Visel A."/>
            <person name="Grigoriev I.V."/>
        </authorList>
    </citation>
    <scope>NUCLEOTIDE SEQUENCE [LARGE SCALE GENOMIC DNA]</scope>
    <source>
        <strain evidence="2">finn</strain>
    </source>
</reference>
<dbReference type="InterPro" id="IPR036770">
    <property type="entry name" value="Ankyrin_rpt-contain_sf"/>
</dbReference>
<reference evidence="1 2" key="1">
    <citation type="submission" date="2016-08" db="EMBL/GenBank/DDBJ databases">
        <title>Genomes of anaerobic fungi encode conserved fungal cellulosomes for biomass hydrolysis.</title>
        <authorList>
            <consortium name="DOE Joint Genome Institute"/>
            <person name="Haitjema C.H."/>
            <person name="Gilmore S.P."/>
            <person name="Henske J.K."/>
            <person name="Solomon K.V."/>
            <person name="De Groot R."/>
            <person name="Kuo A."/>
            <person name="Mondo S.J."/>
            <person name="Salamov A.A."/>
            <person name="Labutti K."/>
            <person name="Zhao Z."/>
            <person name="Chiniquy J."/>
            <person name="Barry K."/>
            <person name="Brewer H.M."/>
            <person name="Purvine S.O."/>
            <person name="Wright A.T."/>
            <person name="Boxma B."/>
            <person name="Van Alen T."/>
            <person name="Hackstein J.H."/>
            <person name="Baker S.E."/>
            <person name="Grigoriev I.V."/>
            <person name="O'Malley M.A."/>
        </authorList>
    </citation>
    <scope>NUCLEOTIDE SEQUENCE [LARGE SCALE GENOMIC DNA]</scope>
    <source>
        <strain evidence="2">finn</strain>
    </source>
</reference>
<dbReference type="AlphaFoldDB" id="A0A1Y1V9F8"/>
<organism evidence="1 2">
    <name type="scientific">Piromyces finnis</name>
    <dbReference type="NCBI Taxonomy" id="1754191"/>
    <lineage>
        <taxon>Eukaryota</taxon>
        <taxon>Fungi</taxon>
        <taxon>Fungi incertae sedis</taxon>
        <taxon>Chytridiomycota</taxon>
        <taxon>Chytridiomycota incertae sedis</taxon>
        <taxon>Neocallimastigomycetes</taxon>
        <taxon>Neocallimastigales</taxon>
        <taxon>Neocallimastigaceae</taxon>
        <taxon>Piromyces</taxon>
    </lineage>
</organism>
<evidence type="ECO:0000313" key="1">
    <source>
        <dbReference type="EMBL" id="ORX49655.1"/>
    </source>
</evidence>
<evidence type="ECO:0000313" key="2">
    <source>
        <dbReference type="Proteomes" id="UP000193719"/>
    </source>
</evidence>
<name>A0A1Y1V9F8_9FUNG</name>
<comment type="caution">
    <text evidence="1">The sequence shown here is derived from an EMBL/GenBank/DDBJ whole genome shotgun (WGS) entry which is preliminary data.</text>
</comment>
<protein>
    <submittedName>
        <fullName evidence="1">Uncharacterized protein</fullName>
    </submittedName>
</protein>
<dbReference type="Pfam" id="PF12796">
    <property type="entry name" value="Ank_2"/>
    <property type="match status" value="1"/>
</dbReference>
<proteinExistence type="predicted"/>
<dbReference type="OrthoDB" id="194358at2759"/>
<dbReference type="Gene3D" id="1.25.40.20">
    <property type="entry name" value="Ankyrin repeat-containing domain"/>
    <property type="match status" value="1"/>
</dbReference>
<sequence length="193" mass="22654">MSRKCFFIVKLNNQVLIFNLINHPTFDFNYKDFETDNTLIMLSAISQANVLNELLQKEKLKDKVNGINIKNENALIISIKRGYIDRVKLLLKYHININQQDISGDKYLIKLCQEKADYNIKNNKDLTPSISEYNVSKVFFNKNKDNFIFSKTKITYKDLDKELIFKNPNQSFYPLNIDKKELLKELVIGFSTL</sequence>
<gene>
    <name evidence="1" type="ORF">BCR36DRAFT_397752</name>
</gene>
<keyword evidence="2" id="KW-1185">Reference proteome</keyword>
<dbReference type="Proteomes" id="UP000193719">
    <property type="component" value="Unassembled WGS sequence"/>
</dbReference>
<dbReference type="InterPro" id="IPR002110">
    <property type="entry name" value="Ankyrin_rpt"/>
</dbReference>